<keyword evidence="10" id="KW-1185">Reference proteome</keyword>
<keyword evidence="2 7" id="KW-0812">Transmembrane</keyword>
<dbReference type="Proteomes" id="UP000186601">
    <property type="component" value="Unassembled WGS sequence"/>
</dbReference>
<dbReference type="PANTHER" id="PTHR31323:SF11">
    <property type="entry name" value="EF-HAND DOMAIN-CONTAINING PROTEIN"/>
    <property type="match status" value="1"/>
</dbReference>
<dbReference type="InterPro" id="IPR018247">
    <property type="entry name" value="EF_Hand_1_Ca_BS"/>
</dbReference>
<gene>
    <name evidence="9" type="ORF">PHLCEN_2v10388</name>
</gene>
<feature type="region of interest" description="Disordered" evidence="6">
    <location>
        <begin position="727"/>
        <end position="766"/>
    </location>
</feature>
<dbReference type="GO" id="GO:0016020">
    <property type="term" value="C:membrane"/>
    <property type="evidence" value="ECO:0007669"/>
    <property type="project" value="UniProtKB-SubCell"/>
</dbReference>
<organism evidence="9 10">
    <name type="scientific">Hermanssonia centrifuga</name>
    <dbReference type="NCBI Taxonomy" id="98765"/>
    <lineage>
        <taxon>Eukaryota</taxon>
        <taxon>Fungi</taxon>
        <taxon>Dikarya</taxon>
        <taxon>Basidiomycota</taxon>
        <taxon>Agaricomycotina</taxon>
        <taxon>Agaricomycetes</taxon>
        <taxon>Polyporales</taxon>
        <taxon>Meruliaceae</taxon>
        <taxon>Hermanssonia</taxon>
    </lineage>
</organism>
<dbReference type="InterPro" id="IPR002048">
    <property type="entry name" value="EF_hand_dom"/>
</dbReference>
<feature type="compositionally biased region" description="Basic residues" evidence="6">
    <location>
        <begin position="285"/>
        <end position="296"/>
    </location>
</feature>
<comment type="caution">
    <text evidence="9">The sequence shown here is derived from an EMBL/GenBank/DDBJ whole genome shotgun (WGS) entry which is preliminary data.</text>
</comment>
<sequence length="766" mass="85736">MTGTRNDDSPTEDVPLPSLHIPKHYDYAPQTDPQDLPDVDREILVNDTQDHDHSDTDSTGTGTDFEDDFDWEAEDDALSMRQENTTTAKRGRAVYRAFMKLSRPLRTLLVAVLGTGILITPLLVFELRFKNTPNRVQAHVWSLWLAISWAAACGTYLIVDAAPTFALGVFRLFSHKVERIQITVELTAAVLGWLKFVLDVSWAWIALSVIRAVYHPPGPYWVIVNRVMQALFSASVLLLAEKIFLRYVAINFHRRALADRIAENQLGLRALDRLSNTTPIPPARRQAHGNWKRGHRSVPSASRPASILLDSRQGSSSNCSPINEKGENVYSAKMAKPSAKVEGQKQKRKAVAAVIVDGLGDAIGQVALKNSKYNREGGTLYSAGKLARKLFSTLSNVYPPRSVLLVEDFYPYFKSMADAQAAFAIFDKDGNGDISKGEMREAVRRIYRERRALTASLKDVGSAVAKLDAVLVSVALLIFIFICLLIFNRSDTLASLVPLATIILGFSFIFGHSAQTLFESLIFIFSTHVFDVGDLVLIDDQPLFVREFGLFSTTFRRVDGQEIIAPNSLLAGSKLVHNLRRSNSMWETTNLTVSYDTPLESIETLRKRLEEYISDEKNRREWSNVNLNIDKMEYQNAIYLVVGMEHRPNWQDWGGRWGRRTLFMRHLKTVLEELDIRYTMPVQPVLMLNAPVPGGYNLGGPRSPYSPSSPMSLRNPQLRLHRGSRDTLAVPGNIDSRETLGNAGSFLGSDMARSPSRSLRPSGDPF</sequence>
<dbReference type="Pfam" id="PF00924">
    <property type="entry name" value="MS_channel_2nd"/>
    <property type="match status" value="1"/>
</dbReference>
<dbReference type="Gene3D" id="2.30.30.60">
    <property type="match status" value="1"/>
</dbReference>
<reference evidence="9 10" key="1">
    <citation type="submission" date="2018-02" db="EMBL/GenBank/DDBJ databases">
        <title>Genome sequence of the basidiomycete white-rot fungus Phlebia centrifuga.</title>
        <authorList>
            <person name="Granchi Z."/>
            <person name="Peng M."/>
            <person name="de Vries R.P."/>
            <person name="Hilden K."/>
            <person name="Makela M.R."/>
            <person name="Grigoriev I."/>
            <person name="Riley R."/>
        </authorList>
    </citation>
    <scope>NUCLEOTIDE SEQUENCE [LARGE SCALE GENOMIC DNA]</scope>
    <source>
        <strain evidence="9 10">FBCC195</strain>
    </source>
</reference>
<evidence type="ECO:0000256" key="7">
    <source>
        <dbReference type="SAM" id="Phobius"/>
    </source>
</evidence>
<feature type="domain" description="EF-hand" evidence="8">
    <location>
        <begin position="414"/>
        <end position="449"/>
    </location>
</feature>
<dbReference type="SMART" id="SM00054">
    <property type="entry name" value="EFh"/>
    <property type="match status" value="1"/>
</dbReference>
<dbReference type="Pfam" id="PF25886">
    <property type="entry name" value="Msy1"/>
    <property type="match status" value="1"/>
</dbReference>
<dbReference type="PROSITE" id="PS00018">
    <property type="entry name" value="EF_HAND_1"/>
    <property type="match status" value="1"/>
</dbReference>
<evidence type="ECO:0000313" key="9">
    <source>
        <dbReference type="EMBL" id="PSR73818.1"/>
    </source>
</evidence>
<feature type="region of interest" description="Disordered" evidence="6">
    <location>
        <begin position="1"/>
        <end position="66"/>
    </location>
</feature>
<dbReference type="EMBL" id="MLYV02001062">
    <property type="protein sequence ID" value="PSR73818.1"/>
    <property type="molecule type" value="Genomic_DNA"/>
</dbReference>
<feature type="transmembrane region" description="Helical" evidence="7">
    <location>
        <begin position="144"/>
        <end position="170"/>
    </location>
</feature>
<dbReference type="GO" id="GO:0006874">
    <property type="term" value="P:intracellular calcium ion homeostasis"/>
    <property type="evidence" value="ECO:0007669"/>
    <property type="project" value="TreeGrafter"/>
</dbReference>
<comment type="subcellular location">
    <subcellularLocation>
        <location evidence="1">Membrane</location>
    </subcellularLocation>
</comment>
<feature type="transmembrane region" description="Helical" evidence="7">
    <location>
        <begin position="493"/>
        <end position="511"/>
    </location>
</feature>
<keyword evidence="4 7" id="KW-1133">Transmembrane helix</keyword>
<evidence type="ECO:0000256" key="1">
    <source>
        <dbReference type="ARBA" id="ARBA00004370"/>
    </source>
</evidence>
<protein>
    <recommendedName>
        <fullName evidence="8">EF-hand domain-containing protein</fullName>
    </recommendedName>
</protein>
<keyword evidence="5 7" id="KW-0472">Membrane</keyword>
<evidence type="ECO:0000256" key="5">
    <source>
        <dbReference type="ARBA" id="ARBA00023136"/>
    </source>
</evidence>
<evidence type="ECO:0000259" key="8">
    <source>
        <dbReference type="PROSITE" id="PS50222"/>
    </source>
</evidence>
<dbReference type="InterPro" id="IPR006685">
    <property type="entry name" value="MscS_channel_2nd"/>
</dbReference>
<evidence type="ECO:0000256" key="6">
    <source>
        <dbReference type="SAM" id="MobiDB-lite"/>
    </source>
</evidence>
<dbReference type="InterPro" id="IPR023408">
    <property type="entry name" value="MscS_beta-dom_sf"/>
</dbReference>
<feature type="compositionally biased region" description="Basic and acidic residues" evidence="6">
    <location>
        <begin position="38"/>
        <end position="56"/>
    </location>
</feature>
<dbReference type="Gene3D" id="1.10.238.10">
    <property type="entry name" value="EF-hand"/>
    <property type="match status" value="1"/>
</dbReference>
<evidence type="ECO:0000256" key="3">
    <source>
        <dbReference type="ARBA" id="ARBA00022837"/>
    </source>
</evidence>
<dbReference type="CDD" id="cd00051">
    <property type="entry name" value="EFh"/>
    <property type="match status" value="1"/>
</dbReference>
<feature type="transmembrane region" description="Helical" evidence="7">
    <location>
        <begin position="227"/>
        <end position="245"/>
    </location>
</feature>
<feature type="transmembrane region" description="Helical" evidence="7">
    <location>
        <begin position="105"/>
        <end position="124"/>
    </location>
</feature>
<dbReference type="InterPro" id="IPR011992">
    <property type="entry name" value="EF-hand-dom_pair"/>
</dbReference>
<name>A0A2R6NN48_9APHY</name>
<feature type="transmembrane region" description="Helical" evidence="7">
    <location>
        <begin position="467"/>
        <end position="487"/>
    </location>
</feature>
<evidence type="ECO:0000313" key="10">
    <source>
        <dbReference type="Proteomes" id="UP000186601"/>
    </source>
</evidence>
<dbReference type="InterPro" id="IPR058650">
    <property type="entry name" value="Msy1/2-like"/>
</dbReference>
<feature type="region of interest" description="Disordered" evidence="6">
    <location>
        <begin position="279"/>
        <end position="303"/>
    </location>
</feature>
<dbReference type="OrthoDB" id="544685at2759"/>
<evidence type="ECO:0000256" key="4">
    <source>
        <dbReference type="ARBA" id="ARBA00022989"/>
    </source>
</evidence>
<accession>A0A2R6NN48</accession>
<dbReference type="PANTHER" id="PTHR31323">
    <property type="entry name" value="MECHANOSENSITIVE ION CHANNEL PROTEIN MSY2"/>
    <property type="match status" value="1"/>
</dbReference>
<dbReference type="SUPFAM" id="SSF47473">
    <property type="entry name" value="EF-hand"/>
    <property type="match status" value="1"/>
</dbReference>
<dbReference type="InterPro" id="IPR010920">
    <property type="entry name" value="LSM_dom_sf"/>
</dbReference>
<dbReference type="GO" id="GO:0005509">
    <property type="term" value="F:calcium ion binding"/>
    <property type="evidence" value="ECO:0007669"/>
    <property type="project" value="InterPro"/>
</dbReference>
<keyword evidence="3" id="KW-0106">Calcium</keyword>
<dbReference type="SUPFAM" id="SSF50182">
    <property type="entry name" value="Sm-like ribonucleoproteins"/>
    <property type="match status" value="1"/>
</dbReference>
<proteinExistence type="predicted"/>
<dbReference type="AlphaFoldDB" id="A0A2R6NN48"/>
<dbReference type="PROSITE" id="PS50222">
    <property type="entry name" value="EF_HAND_2"/>
    <property type="match status" value="1"/>
</dbReference>
<dbReference type="GO" id="GO:0005262">
    <property type="term" value="F:calcium channel activity"/>
    <property type="evidence" value="ECO:0007669"/>
    <property type="project" value="TreeGrafter"/>
</dbReference>
<evidence type="ECO:0000256" key="2">
    <source>
        <dbReference type="ARBA" id="ARBA00022692"/>
    </source>
</evidence>